<evidence type="ECO:0000313" key="11">
    <source>
        <dbReference type="EMBL" id="GAC72358.1"/>
    </source>
</evidence>
<dbReference type="Pfam" id="PF13249">
    <property type="entry name" value="SQHop_cyclase_N"/>
    <property type="match status" value="1"/>
</dbReference>
<dbReference type="Gene3D" id="6.20.120.20">
    <property type="match status" value="1"/>
</dbReference>
<dbReference type="InterPro" id="IPR032697">
    <property type="entry name" value="SQ_cyclase_N"/>
</dbReference>
<sequence length="789" mass="89080">MQRTPSDCHSGLDLDGTSVHPPKAVTHSHLGTFRSDHHHRSSAVTIQLSHNPNTIQLSHNPNIMPPNAPPLGQTDASRWRLRVSDGGRHVWHYLRDDAECKAWPQSIEDKYWLGLPTELPQQPAAKTPLDAATNGLNFYRHLQSNDGHWAGEYGGPMFLLPGIIIGMYVTKTPIPEEWKIEVARYLWNRADKADGGWGIHIEGCSTVFGTALNYTVLRIVGVPADHPMMVKARGTLHKLGGAAGIPSWGKLWLAILNCYEWEGMNPIPPELWLLPDWMPIHPWRWWIHTRMVYIPMGYLWGRRFKAPLDPLIESLRQELYVQPYESINWPAQRGNIAQVDVFFPHTKTLKALMGIVGAYDNCHIPPLRRAGIKRAYELLVLEDENTSYQCLGPVNKMLNYIARWDVEGHDSHAMRMHREKLKDFMWIGAEGMMMTGTNGSQLWDTSFIAQAMVDSGLAAAAENRELTKKLLHWLDECQIRDNPRHHASCYRFATKGAWPFSTKEQGYVVSDCTGEGLKAVIMLQENVPYLGKPVSRERMHDAVDLLLTMQNPGGGFASYETINGPGLLELINPAEVFGDIMTEYAYPECTTSVVTALLKFTKIDDYRQHDIAKTVQSATQYILKAQRDDGSWFGSWAICFTYATMFAVESLSLAGNTYDNSDAVRRACDFLASKQMDDGGWGETYKSCETGVYTPAAKSQVVQTAWVVITLLHAKYPHTDRIKKAVRVIMDRQLPDGSWAQEQIEGIFNRNCTYLEGAESVPSAISYPNYKFSFTIWALGKAARELEWN</sequence>
<feature type="domain" description="Squalene cyclase C-terminal" evidence="9">
    <location>
        <begin position="440"/>
        <end position="782"/>
    </location>
</feature>
<feature type="region of interest" description="Disordered" evidence="8">
    <location>
        <begin position="1"/>
        <end position="29"/>
    </location>
</feature>
<evidence type="ECO:0000256" key="2">
    <source>
        <dbReference type="ARBA" id="ARBA00022516"/>
    </source>
</evidence>
<dbReference type="GO" id="GO:0000250">
    <property type="term" value="F:lanosterol synthase activity"/>
    <property type="evidence" value="ECO:0007669"/>
    <property type="project" value="TreeGrafter"/>
</dbReference>
<evidence type="ECO:0000256" key="7">
    <source>
        <dbReference type="RuleBase" id="RU362003"/>
    </source>
</evidence>
<evidence type="ECO:0000256" key="3">
    <source>
        <dbReference type="ARBA" id="ARBA00022737"/>
    </source>
</evidence>
<dbReference type="GO" id="GO:0006696">
    <property type="term" value="P:ergosterol biosynthetic process"/>
    <property type="evidence" value="ECO:0007669"/>
    <property type="project" value="TreeGrafter"/>
</dbReference>
<accession>M9MBB8</accession>
<dbReference type="OrthoDB" id="21502at2759"/>
<evidence type="ECO:0000256" key="5">
    <source>
        <dbReference type="ARBA" id="ARBA00023098"/>
    </source>
</evidence>
<dbReference type="EC" id="5.4.99.-" evidence="7"/>
<dbReference type="GO" id="GO:0005811">
    <property type="term" value="C:lipid droplet"/>
    <property type="evidence" value="ECO:0007669"/>
    <property type="project" value="InterPro"/>
</dbReference>
<dbReference type="GO" id="GO:0016104">
    <property type="term" value="P:triterpenoid biosynthetic process"/>
    <property type="evidence" value="ECO:0007669"/>
    <property type="project" value="InterPro"/>
</dbReference>
<dbReference type="PROSITE" id="PS01074">
    <property type="entry name" value="TERPENE_SYNTHASES"/>
    <property type="match status" value="1"/>
</dbReference>
<evidence type="ECO:0000256" key="6">
    <source>
        <dbReference type="ARBA" id="ARBA00023235"/>
    </source>
</evidence>
<keyword evidence="4" id="KW-0752">Steroid biosynthesis</keyword>
<feature type="domain" description="Squalene cyclase N-terminal" evidence="10">
    <location>
        <begin position="140"/>
        <end position="426"/>
    </location>
</feature>
<dbReference type="Pfam" id="PF13243">
    <property type="entry name" value="SQHop_cyclase_C"/>
    <property type="match status" value="1"/>
</dbReference>
<dbReference type="InterPro" id="IPR032696">
    <property type="entry name" value="SQ_cyclase_C"/>
</dbReference>
<name>M9MBB8_PSEA3</name>
<keyword evidence="2" id="KW-0444">Lipid biosynthesis</keyword>
<gene>
    <name evidence="11" type="ORF">PANT_7c00059</name>
</gene>
<dbReference type="Gene3D" id="1.50.10.20">
    <property type="match status" value="2"/>
</dbReference>
<dbReference type="NCBIfam" id="TIGR01787">
    <property type="entry name" value="squalene_cyclas"/>
    <property type="match status" value="1"/>
</dbReference>
<dbReference type="InterPro" id="IPR018333">
    <property type="entry name" value="Squalene_cyclase"/>
</dbReference>
<comment type="similarity">
    <text evidence="1 7">Belongs to the terpene cyclase/mutase family.</text>
</comment>
<evidence type="ECO:0000313" key="12">
    <source>
        <dbReference type="Proteomes" id="UP000011976"/>
    </source>
</evidence>
<dbReference type="EMBL" id="DF196773">
    <property type="protein sequence ID" value="GAC72358.1"/>
    <property type="molecule type" value="Genomic_DNA"/>
</dbReference>
<protein>
    <recommendedName>
        <fullName evidence="7">Terpene cyclase/mutase family member</fullName>
        <ecNumber evidence="7">5.4.99.-</ecNumber>
    </recommendedName>
</protein>
<evidence type="ECO:0000256" key="1">
    <source>
        <dbReference type="ARBA" id="ARBA00009755"/>
    </source>
</evidence>
<keyword evidence="6 7" id="KW-0413">Isomerase</keyword>
<dbReference type="InterPro" id="IPR008930">
    <property type="entry name" value="Terpenoid_cyclase/PrenylTrfase"/>
</dbReference>
<dbReference type="FunFam" id="1.50.10.20:FF:000002">
    <property type="entry name" value="Terpene cyclase/mutase family member"/>
    <property type="match status" value="1"/>
</dbReference>
<proteinExistence type="inferred from homology"/>
<evidence type="ECO:0000259" key="10">
    <source>
        <dbReference type="Pfam" id="PF13249"/>
    </source>
</evidence>
<dbReference type="SUPFAM" id="SSF48239">
    <property type="entry name" value="Terpenoid cyclases/Protein prenyltransferases"/>
    <property type="match status" value="2"/>
</dbReference>
<reference evidence="12" key="1">
    <citation type="journal article" date="2013" name="Genome Announc.">
        <title>Genome sequence of the basidiomycetous yeast Pseudozyma antarctica T-34, a producer of the glycolipid biosurfactants mannosylerythritol lipids.</title>
        <authorList>
            <person name="Morita T."/>
            <person name="Koike H."/>
            <person name="Koyama Y."/>
            <person name="Hagiwara H."/>
            <person name="Ito E."/>
            <person name="Fukuoka T."/>
            <person name="Imura T."/>
            <person name="Machida M."/>
            <person name="Kitamoto D."/>
        </authorList>
    </citation>
    <scope>NUCLEOTIDE SEQUENCE [LARGE SCALE GENOMIC DNA]</scope>
    <source>
        <strain evidence="12">T-34</strain>
    </source>
</reference>
<dbReference type="STRING" id="1151754.M9MBB8"/>
<evidence type="ECO:0000256" key="4">
    <source>
        <dbReference type="ARBA" id="ARBA00022955"/>
    </source>
</evidence>
<dbReference type="SFLD" id="SFLDG01016">
    <property type="entry name" value="Prenyltransferase_Like_2"/>
    <property type="match status" value="1"/>
</dbReference>
<dbReference type="CDD" id="cd02892">
    <property type="entry name" value="SQCY_1"/>
    <property type="match status" value="1"/>
</dbReference>
<dbReference type="PANTHER" id="PTHR11764:SF20">
    <property type="entry name" value="LANOSTEROL SYNTHASE"/>
    <property type="match status" value="1"/>
</dbReference>
<dbReference type="PANTHER" id="PTHR11764">
    <property type="entry name" value="TERPENE CYCLASE/MUTASE FAMILY MEMBER"/>
    <property type="match status" value="1"/>
</dbReference>
<dbReference type="AlphaFoldDB" id="M9MBB8"/>
<organism evidence="11 12">
    <name type="scientific">Pseudozyma antarctica (strain T-34)</name>
    <name type="common">Yeast</name>
    <name type="synonym">Candida antarctica</name>
    <dbReference type="NCBI Taxonomy" id="1151754"/>
    <lineage>
        <taxon>Eukaryota</taxon>
        <taxon>Fungi</taxon>
        <taxon>Dikarya</taxon>
        <taxon>Basidiomycota</taxon>
        <taxon>Ustilaginomycotina</taxon>
        <taxon>Ustilaginomycetes</taxon>
        <taxon>Ustilaginales</taxon>
        <taxon>Ustilaginaceae</taxon>
        <taxon>Moesziomyces</taxon>
    </lineage>
</organism>
<dbReference type="InterPro" id="IPR002365">
    <property type="entry name" value="Terpene_synthase_CS"/>
</dbReference>
<keyword evidence="5" id="KW-0443">Lipid metabolism</keyword>
<evidence type="ECO:0000256" key="8">
    <source>
        <dbReference type="SAM" id="MobiDB-lite"/>
    </source>
</evidence>
<evidence type="ECO:0000259" key="9">
    <source>
        <dbReference type="Pfam" id="PF13243"/>
    </source>
</evidence>
<dbReference type="FunFam" id="1.50.10.20:FF:000003">
    <property type="entry name" value="Terpene cyclase/mutase family member"/>
    <property type="match status" value="1"/>
</dbReference>
<dbReference type="Proteomes" id="UP000011976">
    <property type="component" value="Unassembled WGS sequence"/>
</dbReference>
<keyword evidence="3" id="KW-0677">Repeat</keyword>